<proteinExistence type="predicted"/>
<evidence type="ECO:0000313" key="2">
    <source>
        <dbReference type="Proteomes" id="UP001497602"/>
    </source>
</evidence>
<gene>
    <name evidence="1" type="ORF">T190115A13A_20009</name>
</gene>
<keyword evidence="2" id="KW-1185">Reference proteome</keyword>
<sequence length="59" mass="6833">MKTTILHNHYRLLAIVEAYASVYSDHLQNVVLQKEIIDTLSDAREIQKQGTTPFFIFPN</sequence>
<protein>
    <submittedName>
        <fullName evidence="1">Uncharacterized protein</fullName>
    </submittedName>
</protein>
<dbReference type="EMBL" id="CAXJRC010000022">
    <property type="protein sequence ID" value="CAL2106729.1"/>
    <property type="molecule type" value="Genomic_DNA"/>
</dbReference>
<accession>A0ABM9PM17</accession>
<organism evidence="1 2">
    <name type="scientific">Tenacibaculum vairaonense</name>
    <dbReference type="NCBI Taxonomy" id="3137860"/>
    <lineage>
        <taxon>Bacteria</taxon>
        <taxon>Pseudomonadati</taxon>
        <taxon>Bacteroidota</taxon>
        <taxon>Flavobacteriia</taxon>
        <taxon>Flavobacteriales</taxon>
        <taxon>Flavobacteriaceae</taxon>
        <taxon>Tenacibaculum</taxon>
    </lineage>
</organism>
<dbReference type="RefSeq" id="WP_348738480.1">
    <property type="nucleotide sequence ID" value="NZ_CAXJRC010000022.1"/>
</dbReference>
<name>A0ABM9PM17_9FLAO</name>
<reference evidence="1 2" key="1">
    <citation type="submission" date="2024-05" db="EMBL/GenBank/DDBJ databases">
        <authorList>
            <person name="Duchaud E."/>
        </authorList>
    </citation>
    <scope>NUCLEOTIDE SEQUENCE [LARGE SCALE GENOMIC DNA]</scope>
    <source>
        <strain evidence="1">Ena-SAMPLE-TAB-13-05-2024-13:56:06:370-140305</strain>
    </source>
</reference>
<dbReference type="Proteomes" id="UP001497602">
    <property type="component" value="Unassembled WGS sequence"/>
</dbReference>
<evidence type="ECO:0000313" key="1">
    <source>
        <dbReference type="EMBL" id="CAL2106729.1"/>
    </source>
</evidence>
<comment type="caution">
    <text evidence="1">The sequence shown here is derived from an EMBL/GenBank/DDBJ whole genome shotgun (WGS) entry which is preliminary data.</text>
</comment>